<accession>A0A9X1ZG95</accession>
<organism evidence="2 3">
    <name type="scientific">Shewanella pneumatophori</name>
    <dbReference type="NCBI Taxonomy" id="314092"/>
    <lineage>
        <taxon>Bacteria</taxon>
        <taxon>Pseudomonadati</taxon>
        <taxon>Pseudomonadota</taxon>
        <taxon>Gammaproteobacteria</taxon>
        <taxon>Alteromonadales</taxon>
        <taxon>Shewanellaceae</taxon>
        <taxon>Shewanella</taxon>
    </lineage>
</organism>
<dbReference type="AlphaFoldDB" id="A0A9X1ZG95"/>
<proteinExistence type="predicted"/>
<gene>
    <name evidence="2" type="ORF">L2740_12475</name>
</gene>
<keyword evidence="1" id="KW-1133">Transmembrane helix</keyword>
<dbReference type="EMBL" id="JAKILB010000007">
    <property type="protein sequence ID" value="MCL1139357.1"/>
    <property type="molecule type" value="Genomic_DNA"/>
</dbReference>
<keyword evidence="3" id="KW-1185">Reference proteome</keyword>
<dbReference type="Proteomes" id="UP001139293">
    <property type="component" value="Unassembled WGS sequence"/>
</dbReference>
<comment type="caution">
    <text evidence="2">The sequence shown here is derived from an EMBL/GenBank/DDBJ whole genome shotgun (WGS) entry which is preliminary data.</text>
</comment>
<protein>
    <submittedName>
        <fullName evidence="2">Uncharacterized protein</fullName>
    </submittedName>
</protein>
<name>A0A9X1ZG95_9GAMM</name>
<keyword evidence="1" id="KW-0472">Membrane</keyword>
<evidence type="ECO:0000313" key="2">
    <source>
        <dbReference type="EMBL" id="MCL1139357.1"/>
    </source>
</evidence>
<evidence type="ECO:0000313" key="3">
    <source>
        <dbReference type="Proteomes" id="UP001139293"/>
    </source>
</evidence>
<feature type="transmembrane region" description="Helical" evidence="1">
    <location>
        <begin position="28"/>
        <end position="46"/>
    </location>
</feature>
<dbReference type="RefSeq" id="WP_248950516.1">
    <property type="nucleotide sequence ID" value="NZ_JAKILB010000007.1"/>
</dbReference>
<evidence type="ECO:0000256" key="1">
    <source>
        <dbReference type="SAM" id="Phobius"/>
    </source>
</evidence>
<reference evidence="2" key="1">
    <citation type="submission" date="2022-01" db="EMBL/GenBank/DDBJ databases">
        <title>Whole genome-based taxonomy of the Shewanellaceae.</title>
        <authorList>
            <person name="Martin-Rodriguez A.J."/>
        </authorList>
    </citation>
    <scope>NUCLEOTIDE SEQUENCE</scope>
    <source>
        <strain evidence="2">KCTC 23973</strain>
    </source>
</reference>
<feature type="transmembrane region" description="Helical" evidence="1">
    <location>
        <begin position="6"/>
        <end position="21"/>
    </location>
</feature>
<keyword evidence="1" id="KW-0812">Transmembrane</keyword>
<sequence>MSWIKIIGFYSGVGLFVLSYFDAEARSLAMPFAIVCIMVMFITHLMDSLKVIEAPIEEIVDNSEHLKKYR</sequence>